<comment type="similarity">
    <text evidence="1">Belongs to the class-I fumarase family.</text>
</comment>
<dbReference type="Pfam" id="PF05683">
    <property type="entry name" value="Fumerase_C"/>
    <property type="match status" value="1"/>
</dbReference>
<evidence type="ECO:0000256" key="1">
    <source>
        <dbReference type="ARBA" id="ARBA00008876"/>
    </source>
</evidence>
<sequence length="226" mass="24852">MGNPDEDLKIVRLALPAGDEDIGRLETGSVVYLTGTVYTAREGVYQKVLGEGHALPVDLRSLSQANFHCSPAAAAQPDGRYKVGAVTATASFRFSRWMDRWLKLTGTRIVIGKGGMPHEDYGKVMVPNGAVYLTTVGYGTGALLGRGIRRVREVHWLDELGIAQALWIFEVEDFGPFIVESDVRGNSLFHQHGEAINARIDALYAGLKPPALHRYGETDDRKREVM</sequence>
<dbReference type="InterPro" id="IPR004647">
    <property type="entry name" value="Fe-S_hydro-lyase_TtdB-typ_cat"/>
</dbReference>
<organism evidence="4 5">
    <name type="scientific">Pseudothauera nasutitermitis</name>
    <dbReference type="NCBI Taxonomy" id="2565930"/>
    <lineage>
        <taxon>Bacteria</taxon>
        <taxon>Pseudomonadati</taxon>
        <taxon>Pseudomonadota</taxon>
        <taxon>Betaproteobacteria</taxon>
        <taxon>Rhodocyclales</taxon>
        <taxon>Zoogloeaceae</taxon>
        <taxon>Pseudothauera</taxon>
    </lineage>
</organism>
<gene>
    <name evidence="4" type="ORF">E6C76_07785</name>
</gene>
<dbReference type="SUPFAM" id="SSF117457">
    <property type="entry name" value="FumA C-terminal domain-like"/>
    <property type="match status" value="1"/>
</dbReference>
<dbReference type="PANTHER" id="PTHR43351:SF2">
    <property type="entry name" value="L(+)-TARTRATE DEHYDRATASE SUBUNIT BETA-RELATED"/>
    <property type="match status" value="1"/>
</dbReference>
<dbReference type="OrthoDB" id="9798978at2"/>
<accession>A0A4S4AZA5</accession>
<comment type="caution">
    <text evidence="4">The sequence shown here is derived from an EMBL/GenBank/DDBJ whole genome shotgun (WGS) entry which is preliminary data.</text>
</comment>
<evidence type="ECO:0000313" key="5">
    <source>
        <dbReference type="Proteomes" id="UP000308430"/>
    </source>
</evidence>
<reference evidence="4 5" key="1">
    <citation type="submission" date="2019-04" db="EMBL/GenBank/DDBJ databases">
        <title>Azoarcus nasutitermitis sp. nov. isolated from termite nest.</title>
        <authorList>
            <person name="Lin S.-Y."/>
            <person name="Hameed A."/>
            <person name="Hsu Y.-H."/>
            <person name="Young C.-C."/>
        </authorList>
    </citation>
    <scope>NUCLEOTIDE SEQUENCE [LARGE SCALE GENOMIC DNA]</scope>
    <source>
        <strain evidence="4 5">CC-YHH838</strain>
    </source>
</reference>
<evidence type="ECO:0000256" key="2">
    <source>
        <dbReference type="ARBA" id="ARBA00023239"/>
    </source>
</evidence>
<dbReference type="Gene3D" id="3.20.130.10">
    <property type="entry name" value="Fe-S hydro-lyase, tartrate dehydratase beta-type, catalytic domain"/>
    <property type="match status" value="1"/>
</dbReference>
<name>A0A4S4AZA5_9RHOO</name>
<dbReference type="GO" id="GO:0016836">
    <property type="term" value="F:hydro-lyase activity"/>
    <property type="evidence" value="ECO:0007669"/>
    <property type="project" value="InterPro"/>
</dbReference>
<dbReference type="RefSeq" id="WP_136347687.1">
    <property type="nucleotide sequence ID" value="NZ_SSOC01000003.1"/>
</dbReference>
<dbReference type="PANTHER" id="PTHR43351">
    <property type="entry name" value="L(+)-TARTRATE DEHYDRATASE SUBUNIT BETA"/>
    <property type="match status" value="1"/>
</dbReference>
<evidence type="ECO:0000259" key="3">
    <source>
        <dbReference type="Pfam" id="PF05683"/>
    </source>
</evidence>
<dbReference type="EMBL" id="SSOC01000003">
    <property type="protein sequence ID" value="THF65481.1"/>
    <property type="molecule type" value="Genomic_DNA"/>
</dbReference>
<feature type="domain" description="Fe-S hydro-lyase tartrate dehydratase beta-type catalytic" evidence="3">
    <location>
        <begin position="8"/>
        <end position="191"/>
    </location>
</feature>
<proteinExistence type="inferred from homology"/>
<dbReference type="AlphaFoldDB" id="A0A4S4AZA5"/>
<protein>
    <submittedName>
        <fullName evidence="4">Fumarate hydratase</fullName>
    </submittedName>
</protein>
<dbReference type="Proteomes" id="UP000308430">
    <property type="component" value="Unassembled WGS sequence"/>
</dbReference>
<dbReference type="InterPro" id="IPR036660">
    <property type="entry name" value="Fe-S_hydroAse_TtdB_cat_sf"/>
</dbReference>
<keyword evidence="2" id="KW-0456">Lyase</keyword>
<keyword evidence="5" id="KW-1185">Reference proteome</keyword>
<evidence type="ECO:0000313" key="4">
    <source>
        <dbReference type="EMBL" id="THF65481.1"/>
    </source>
</evidence>